<sequence length="405" mass="41370">MKQKYVILRAGGTAATGPFTGPLGTGVRGGLIGGGPFAADPRIEADDLDSNRVAELRQQNDVVAIAPQMPTRLIAPLDVDGTPPEATLGNVTWGVQAVGADGSQLTGEGVTVAVLDTGIDRNHPAFAGVDIVEQDFTGDGNGDVNGHGTHCAGTIFGRDVSGIRIGVARGVQRALIGKVLGNDGSGNTLWSLEAIEWAVKNGATVISMSLGIDFPGYVDRLVNQSGIPTDLATSIALEGFRTTIGVYEGLVSFVKARHEFGGTSIIVAAAGNENRQFQNPDWSIAVGLPAATDGILSVAALGQGDGGYVPARFSNSGAMVAAPGVNVLSAQANSAGLVAFNGTSMAAPHVAGVAALWAQWLRRQRTLTPFTLETKLAGSATTASLDPRYQPADVGLGLVQAPPSA</sequence>
<feature type="active site" description="Charge relay system" evidence="5">
    <location>
        <position position="344"/>
    </location>
</feature>
<reference evidence="8 9" key="1">
    <citation type="submission" date="2019-02" db="EMBL/GenBank/DDBJ databases">
        <title>Deep-cultivation of Planctomycetes and their phenomic and genomic characterization uncovers novel biology.</title>
        <authorList>
            <person name="Wiegand S."/>
            <person name="Jogler M."/>
            <person name="Boedeker C."/>
            <person name="Pinto D."/>
            <person name="Vollmers J."/>
            <person name="Rivas-Marin E."/>
            <person name="Kohn T."/>
            <person name="Peeters S.H."/>
            <person name="Heuer A."/>
            <person name="Rast P."/>
            <person name="Oberbeckmann S."/>
            <person name="Bunk B."/>
            <person name="Jeske O."/>
            <person name="Meyerdierks A."/>
            <person name="Storesund J.E."/>
            <person name="Kallscheuer N."/>
            <person name="Luecker S."/>
            <person name="Lage O.M."/>
            <person name="Pohl T."/>
            <person name="Merkel B.J."/>
            <person name="Hornburger P."/>
            <person name="Mueller R.-W."/>
            <person name="Bruemmer F."/>
            <person name="Labrenz M."/>
            <person name="Spormann A.M."/>
            <person name="Op den Camp H."/>
            <person name="Overmann J."/>
            <person name="Amann R."/>
            <person name="Jetten M.S.M."/>
            <person name="Mascher T."/>
            <person name="Medema M.H."/>
            <person name="Devos D.P."/>
            <person name="Kaster A.-K."/>
            <person name="Ovreas L."/>
            <person name="Rohde M."/>
            <person name="Galperin M.Y."/>
            <person name="Jogler C."/>
        </authorList>
    </citation>
    <scope>NUCLEOTIDE SEQUENCE [LARGE SCALE GENOMIC DNA]</scope>
    <source>
        <strain evidence="8 9">CA12</strain>
    </source>
</reference>
<feature type="active site" description="Charge relay system" evidence="5">
    <location>
        <position position="116"/>
    </location>
</feature>
<dbReference type="InterPro" id="IPR036852">
    <property type="entry name" value="Peptidase_S8/S53_dom_sf"/>
</dbReference>
<dbReference type="InterPro" id="IPR050131">
    <property type="entry name" value="Peptidase_S8_subtilisin-like"/>
</dbReference>
<dbReference type="InterPro" id="IPR023827">
    <property type="entry name" value="Peptidase_S8_Asp-AS"/>
</dbReference>
<evidence type="ECO:0000256" key="2">
    <source>
        <dbReference type="ARBA" id="ARBA00022670"/>
    </source>
</evidence>
<keyword evidence="3 5" id="KW-0378">Hydrolase</keyword>
<evidence type="ECO:0000256" key="3">
    <source>
        <dbReference type="ARBA" id="ARBA00022801"/>
    </source>
</evidence>
<evidence type="ECO:0000313" key="9">
    <source>
        <dbReference type="Proteomes" id="UP000318741"/>
    </source>
</evidence>
<evidence type="ECO:0000256" key="1">
    <source>
        <dbReference type="ARBA" id="ARBA00011073"/>
    </source>
</evidence>
<dbReference type="PROSITE" id="PS00138">
    <property type="entry name" value="SUBTILASE_SER"/>
    <property type="match status" value="1"/>
</dbReference>
<dbReference type="PROSITE" id="PS00136">
    <property type="entry name" value="SUBTILASE_ASP"/>
    <property type="match status" value="1"/>
</dbReference>
<evidence type="ECO:0000256" key="6">
    <source>
        <dbReference type="RuleBase" id="RU003355"/>
    </source>
</evidence>
<dbReference type="AlphaFoldDB" id="A0A517PBK6"/>
<dbReference type="OrthoDB" id="252653at2"/>
<dbReference type="InterPro" id="IPR023828">
    <property type="entry name" value="Peptidase_S8_Ser-AS"/>
</dbReference>
<dbReference type="CDD" id="cd07480">
    <property type="entry name" value="Peptidases_S8_12"/>
    <property type="match status" value="1"/>
</dbReference>
<dbReference type="PANTHER" id="PTHR43806">
    <property type="entry name" value="PEPTIDASE S8"/>
    <property type="match status" value="1"/>
</dbReference>
<accession>A0A517PBK6</accession>
<dbReference type="Pfam" id="PF00082">
    <property type="entry name" value="Peptidase_S8"/>
    <property type="match status" value="1"/>
</dbReference>
<dbReference type="PROSITE" id="PS51892">
    <property type="entry name" value="SUBTILASE"/>
    <property type="match status" value="1"/>
</dbReference>
<dbReference type="EC" id="3.4.21.-" evidence="8"/>
<comment type="similarity">
    <text evidence="1 5 6">Belongs to the peptidase S8 family.</text>
</comment>
<evidence type="ECO:0000256" key="4">
    <source>
        <dbReference type="ARBA" id="ARBA00022825"/>
    </source>
</evidence>
<keyword evidence="2 5" id="KW-0645">Protease</keyword>
<dbReference type="EMBL" id="CP036265">
    <property type="protein sequence ID" value="QDT16768.1"/>
    <property type="molecule type" value="Genomic_DNA"/>
</dbReference>
<dbReference type="GO" id="GO:0006508">
    <property type="term" value="P:proteolysis"/>
    <property type="evidence" value="ECO:0007669"/>
    <property type="project" value="UniProtKB-KW"/>
</dbReference>
<organism evidence="8 9">
    <name type="scientific">Alienimonas californiensis</name>
    <dbReference type="NCBI Taxonomy" id="2527989"/>
    <lineage>
        <taxon>Bacteria</taxon>
        <taxon>Pseudomonadati</taxon>
        <taxon>Planctomycetota</taxon>
        <taxon>Planctomycetia</taxon>
        <taxon>Planctomycetales</taxon>
        <taxon>Planctomycetaceae</taxon>
        <taxon>Alienimonas</taxon>
    </lineage>
</organism>
<dbReference type="PRINTS" id="PR00723">
    <property type="entry name" value="SUBTILISIN"/>
</dbReference>
<dbReference type="SUPFAM" id="SSF52743">
    <property type="entry name" value="Subtilisin-like"/>
    <property type="match status" value="1"/>
</dbReference>
<proteinExistence type="inferred from homology"/>
<dbReference type="InterPro" id="IPR000209">
    <property type="entry name" value="Peptidase_S8/S53_dom"/>
</dbReference>
<evidence type="ECO:0000259" key="7">
    <source>
        <dbReference type="Pfam" id="PF00082"/>
    </source>
</evidence>
<feature type="active site" description="Charge relay system" evidence="5">
    <location>
        <position position="147"/>
    </location>
</feature>
<feature type="domain" description="Peptidase S8/S53" evidence="7">
    <location>
        <begin position="107"/>
        <end position="382"/>
    </location>
</feature>
<evidence type="ECO:0000256" key="5">
    <source>
        <dbReference type="PROSITE-ProRule" id="PRU01240"/>
    </source>
</evidence>
<dbReference type="KEGG" id="acaf:CA12_28750"/>
<evidence type="ECO:0000313" key="8">
    <source>
        <dbReference type="EMBL" id="QDT16768.1"/>
    </source>
</evidence>
<keyword evidence="4 5" id="KW-0720">Serine protease</keyword>
<dbReference type="InterPro" id="IPR015500">
    <property type="entry name" value="Peptidase_S8_subtilisin-rel"/>
</dbReference>
<keyword evidence="9" id="KW-1185">Reference proteome</keyword>
<dbReference type="Proteomes" id="UP000318741">
    <property type="component" value="Chromosome"/>
</dbReference>
<dbReference type="Gene3D" id="3.40.50.200">
    <property type="entry name" value="Peptidase S8/S53 domain"/>
    <property type="match status" value="1"/>
</dbReference>
<gene>
    <name evidence="8" type="primary">isp</name>
    <name evidence="8" type="ORF">CA12_28750</name>
</gene>
<dbReference type="RefSeq" id="WP_145359700.1">
    <property type="nucleotide sequence ID" value="NZ_CP036265.1"/>
</dbReference>
<dbReference type="PANTHER" id="PTHR43806:SF11">
    <property type="entry name" value="CEREVISIN-RELATED"/>
    <property type="match status" value="1"/>
</dbReference>
<name>A0A517PBK6_9PLAN</name>
<protein>
    <submittedName>
        <fullName evidence="8">Intracellular serine protease</fullName>
        <ecNumber evidence="8">3.4.21.-</ecNumber>
    </submittedName>
</protein>
<dbReference type="GO" id="GO:0004252">
    <property type="term" value="F:serine-type endopeptidase activity"/>
    <property type="evidence" value="ECO:0007669"/>
    <property type="project" value="UniProtKB-UniRule"/>
</dbReference>